<feature type="compositionally biased region" description="Basic and acidic residues" evidence="1">
    <location>
        <begin position="404"/>
        <end position="416"/>
    </location>
</feature>
<dbReference type="GO" id="GO:0006511">
    <property type="term" value="P:ubiquitin-dependent protein catabolic process"/>
    <property type="evidence" value="ECO:0007669"/>
    <property type="project" value="TreeGrafter"/>
</dbReference>
<dbReference type="Gene3D" id="1.10.8.10">
    <property type="entry name" value="DNA helicase RuvA subunit, C-terminal domain"/>
    <property type="match status" value="1"/>
</dbReference>
<dbReference type="InterPro" id="IPR041807">
    <property type="entry name" value="Cue5/Don1_CUE"/>
</dbReference>
<proteinExistence type="predicted"/>
<feature type="compositionally biased region" description="Low complexity" evidence="1">
    <location>
        <begin position="199"/>
        <end position="215"/>
    </location>
</feature>
<feature type="domain" description="CUE" evidence="2">
    <location>
        <begin position="45"/>
        <end position="88"/>
    </location>
</feature>
<dbReference type="SMART" id="SM00546">
    <property type="entry name" value="CUE"/>
    <property type="match status" value="1"/>
</dbReference>
<evidence type="ECO:0000313" key="4">
    <source>
        <dbReference type="Proteomes" id="UP000242381"/>
    </source>
</evidence>
<feature type="region of interest" description="Disordered" evidence="1">
    <location>
        <begin position="1"/>
        <end position="45"/>
    </location>
</feature>
<protein>
    <recommendedName>
        <fullName evidence="2">CUE domain-containing protein</fullName>
    </recommendedName>
</protein>
<dbReference type="VEuPathDB" id="FungiDB:BCV72DRAFT_218064"/>
<dbReference type="Proteomes" id="UP000242381">
    <property type="component" value="Unassembled WGS sequence"/>
</dbReference>
<dbReference type="EMBL" id="KV921269">
    <property type="protein sequence ID" value="ORE22251.1"/>
    <property type="molecule type" value="Genomic_DNA"/>
</dbReference>
<reference evidence="3 4" key="1">
    <citation type="journal article" date="2016" name="Proc. Natl. Acad. Sci. U.S.A.">
        <title>Lipid metabolic changes in an early divergent fungus govern the establishment of a mutualistic symbiosis with endobacteria.</title>
        <authorList>
            <person name="Lastovetsky O.A."/>
            <person name="Gaspar M.L."/>
            <person name="Mondo S.J."/>
            <person name="LaButti K.M."/>
            <person name="Sandor L."/>
            <person name="Grigoriev I.V."/>
            <person name="Henry S.A."/>
            <person name="Pawlowska T.E."/>
        </authorList>
    </citation>
    <scope>NUCLEOTIDE SEQUENCE [LARGE SCALE GENOMIC DNA]</scope>
    <source>
        <strain evidence="3 4">ATCC 11559</strain>
    </source>
</reference>
<dbReference type="GO" id="GO:0031624">
    <property type="term" value="F:ubiquitin conjugating enzyme binding"/>
    <property type="evidence" value="ECO:0007669"/>
    <property type="project" value="TreeGrafter"/>
</dbReference>
<feature type="region of interest" description="Disordered" evidence="1">
    <location>
        <begin position="310"/>
        <end position="416"/>
    </location>
</feature>
<gene>
    <name evidence="3" type="ORF">BCV71DRAFT_247629</name>
</gene>
<dbReference type="Pfam" id="PF02845">
    <property type="entry name" value="CUE"/>
    <property type="match status" value="1"/>
</dbReference>
<dbReference type="PROSITE" id="PS51140">
    <property type="entry name" value="CUE"/>
    <property type="match status" value="1"/>
</dbReference>
<evidence type="ECO:0000313" key="3">
    <source>
        <dbReference type="EMBL" id="ORE22251.1"/>
    </source>
</evidence>
<dbReference type="SUPFAM" id="SSF46934">
    <property type="entry name" value="UBA-like"/>
    <property type="match status" value="1"/>
</dbReference>
<dbReference type="CDD" id="cd14372">
    <property type="entry name" value="CUE_Cue5p_like"/>
    <property type="match status" value="1"/>
</dbReference>
<feature type="region of interest" description="Disordered" evidence="1">
    <location>
        <begin position="142"/>
        <end position="164"/>
    </location>
</feature>
<dbReference type="PANTHER" id="PTHR16461">
    <property type="entry name" value="TOLL-INTERACTING PROTEIN"/>
    <property type="match status" value="1"/>
</dbReference>
<dbReference type="PANTHER" id="PTHR16461:SF5">
    <property type="entry name" value="TOLL-INTERACTING PROTEIN"/>
    <property type="match status" value="1"/>
</dbReference>
<dbReference type="AlphaFoldDB" id="A0A1X0SDM0"/>
<feature type="compositionally biased region" description="Acidic residues" evidence="1">
    <location>
        <begin position="381"/>
        <end position="398"/>
    </location>
</feature>
<dbReference type="InterPro" id="IPR003892">
    <property type="entry name" value="CUE"/>
</dbReference>
<evidence type="ECO:0000256" key="1">
    <source>
        <dbReference type="SAM" id="MobiDB-lite"/>
    </source>
</evidence>
<accession>A0A1X0SDM0</accession>
<sequence>MSEQTKVQDTRGFENTEESVHLTEETHSGQQQQQQQQQAVPVNEQLPENVSTLKEAFPDIDVDIIEAILQTQNGNVESSFEVLLGMSDPNYQPTPPPMPPRPQTNTNAPYTYYEQPQATTLEEQLRLDEEFAKKLAMEDELRARQRRQQQPVRQDQERSEQDSIFNLQEELPIIKEKVKEAGNAAKRKVLDLYNQFKASRNNNSFNSNPSAGGSSIPTTNAHYKGLPSDDGDDLLTGDISALHLSDYDVYTKTNNIIKRQNSEKNNDVIHVHPPAGNMSIHTSTPDEQLRADEDFARQLAEQEELEAIRRRQTSERNEPQPPQMPARKQGGPTVVIAPKSPLELGEYDYEEIRLNAAPPAKPDEKDAHTTQATNSVSYVIGDDEDSDSDDLVDADNDTENGNTNKDDTKELAKKVI</sequence>
<feature type="compositionally biased region" description="Basic and acidic residues" evidence="1">
    <location>
        <begin position="1"/>
        <end position="27"/>
    </location>
</feature>
<evidence type="ECO:0000259" key="2">
    <source>
        <dbReference type="PROSITE" id="PS51140"/>
    </source>
</evidence>
<name>A0A1X0SDM0_RHIZD</name>
<dbReference type="GO" id="GO:0043130">
    <property type="term" value="F:ubiquitin binding"/>
    <property type="evidence" value="ECO:0007669"/>
    <property type="project" value="InterPro"/>
</dbReference>
<feature type="region of interest" description="Disordered" evidence="1">
    <location>
        <begin position="199"/>
        <end position="225"/>
    </location>
</feature>
<organism evidence="3 4">
    <name type="scientific">Rhizopus microsporus</name>
    <dbReference type="NCBI Taxonomy" id="58291"/>
    <lineage>
        <taxon>Eukaryota</taxon>
        <taxon>Fungi</taxon>
        <taxon>Fungi incertae sedis</taxon>
        <taxon>Mucoromycota</taxon>
        <taxon>Mucoromycotina</taxon>
        <taxon>Mucoromycetes</taxon>
        <taxon>Mucorales</taxon>
        <taxon>Mucorineae</taxon>
        <taxon>Rhizopodaceae</taxon>
        <taxon>Rhizopus</taxon>
    </lineage>
</organism>
<dbReference type="GO" id="GO:0005737">
    <property type="term" value="C:cytoplasm"/>
    <property type="evidence" value="ECO:0007669"/>
    <property type="project" value="TreeGrafter"/>
</dbReference>
<dbReference type="InterPro" id="IPR009060">
    <property type="entry name" value="UBA-like_sf"/>
</dbReference>
<dbReference type="FunFam" id="1.10.8.10:FF:000064">
    <property type="entry name" value="Similar to CUE domain-containing protein"/>
    <property type="match status" value="1"/>
</dbReference>
<dbReference type="OMA" id="EERYWRN"/>